<name>A0AA85IK64_TRIRE</name>
<dbReference type="AlphaFoldDB" id="A0AA85IK64"/>
<dbReference type="Proteomes" id="UP000050795">
    <property type="component" value="Unassembled WGS sequence"/>
</dbReference>
<sequence>MRKFIRGFVYKSKKDPHCYRTNKEPTISELCEEGWIRWCKTTELTEKSFYNLCLPL</sequence>
<reference evidence="2" key="2">
    <citation type="submission" date="2023-11" db="UniProtKB">
        <authorList>
            <consortium name="WormBaseParasite"/>
        </authorList>
    </citation>
    <scope>IDENTIFICATION</scope>
</reference>
<protein>
    <submittedName>
        <fullName evidence="2">Uncharacterized protein</fullName>
    </submittedName>
</protein>
<accession>A0AA85IK64</accession>
<organism evidence="1 2">
    <name type="scientific">Trichobilharzia regenti</name>
    <name type="common">Nasal bird schistosome</name>
    <dbReference type="NCBI Taxonomy" id="157069"/>
    <lineage>
        <taxon>Eukaryota</taxon>
        <taxon>Metazoa</taxon>
        <taxon>Spiralia</taxon>
        <taxon>Lophotrochozoa</taxon>
        <taxon>Platyhelminthes</taxon>
        <taxon>Trematoda</taxon>
        <taxon>Digenea</taxon>
        <taxon>Strigeidida</taxon>
        <taxon>Schistosomatoidea</taxon>
        <taxon>Schistosomatidae</taxon>
        <taxon>Trichobilharzia</taxon>
    </lineage>
</organism>
<dbReference type="WBParaSite" id="TREG1_100300.2">
    <property type="protein sequence ID" value="TREG1_100300.2"/>
    <property type="gene ID" value="TREG1_100300"/>
</dbReference>
<reference evidence="1" key="1">
    <citation type="submission" date="2022-06" db="EMBL/GenBank/DDBJ databases">
        <authorList>
            <person name="Berger JAMES D."/>
            <person name="Berger JAMES D."/>
        </authorList>
    </citation>
    <scope>NUCLEOTIDE SEQUENCE [LARGE SCALE GENOMIC DNA]</scope>
</reference>
<proteinExistence type="predicted"/>
<dbReference type="Gene3D" id="3.90.70.130">
    <property type="match status" value="1"/>
</dbReference>
<evidence type="ECO:0000313" key="2">
    <source>
        <dbReference type="WBParaSite" id="TREG1_100300.2"/>
    </source>
</evidence>
<evidence type="ECO:0000313" key="1">
    <source>
        <dbReference type="Proteomes" id="UP000050795"/>
    </source>
</evidence>
<keyword evidence="1" id="KW-1185">Reference proteome</keyword>